<dbReference type="SUPFAM" id="SSF52283">
    <property type="entry name" value="Formate/glycerate dehydrogenase catalytic domain-like"/>
    <property type="match status" value="1"/>
</dbReference>
<feature type="domain" description="D-isomer specific 2-hydroxyacid dehydrogenase NAD-binding" evidence="3">
    <location>
        <begin position="126"/>
        <end position="297"/>
    </location>
</feature>
<dbReference type="RefSeq" id="WP_198882349.1">
    <property type="nucleotide sequence ID" value="NZ_JAEKJA010000009.1"/>
</dbReference>
<dbReference type="GO" id="GO:0051287">
    <property type="term" value="F:NAD binding"/>
    <property type="evidence" value="ECO:0007669"/>
    <property type="project" value="InterPro"/>
</dbReference>
<reference evidence="4" key="1">
    <citation type="submission" date="2020-12" db="EMBL/GenBank/DDBJ databases">
        <title>Bacterial taxonomy.</title>
        <authorList>
            <person name="Pan X."/>
        </authorList>
    </citation>
    <scope>NUCLEOTIDE SEQUENCE</scope>
    <source>
        <strain evidence="4">B2012</strain>
    </source>
</reference>
<dbReference type="EMBL" id="JAEKJA010000009">
    <property type="protein sequence ID" value="MBJ3776443.1"/>
    <property type="molecule type" value="Genomic_DNA"/>
</dbReference>
<keyword evidence="2" id="KW-0520">NAD</keyword>
<proteinExistence type="predicted"/>
<evidence type="ECO:0000256" key="1">
    <source>
        <dbReference type="ARBA" id="ARBA00023002"/>
    </source>
</evidence>
<dbReference type="InterPro" id="IPR006140">
    <property type="entry name" value="D-isomer_DH_NAD-bd"/>
</dbReference>
<keyword evidence="1" id="KW-0560">Oxidoreductase</keyword>
<dbReference type="SUPFAM" id="SSF51735">
    <property type="entry name" value="NAD(P)-binding Rossmann-fold domains"/>
    <property type="match status" value="1"/>
</dbReference>
<keyword evidence="5" id="KW-1185">Reference proteome</keyword>
<dbReference type="InterPro" id="IPR036291">
    <property type="entry name" value="NAD(P)-bd_dom_sf"/>
</dbReference>
<evidence type="ECO:0000259" key="3">
    <source>
        <dbReference type="Pfam" id="PF02826"/>
    </source>
</evidence>
<accession>A0A934MGD0</accession>
<organism evidence="4 5">
    <name type="scientific">Acuticoccus mangrovi</name>
    <dbReference type="NCBI Taxonomy" id="2796142"/>
    <lineage>
        <taxon>Bacteria</taxon>
        <taxon>Pseudomonadati</taxon>
        <taxon>Pseudomonadota</taxon>
        <taxon>Alphaproteobacteria</taxon>
        <taxon>Hyphomicrobiales</taxon>
        <taxon>Amorphaceae</taxon>
        <taxon>Acuticoccus</taxon>
    </lineage>
</organism>
<dbReference type="AlphaFoldDB" id="A0A934MGD0"/>
<dbReference type="PANTHER" id="PTHR43333:SF1">
    <property type="entry name" value="D-ISOMER SPECIFIC 2-HYDROXYACID DEHYDROGENASE NAD-BINDING DOMAIN-CONTAINING PROTEIN"/>
    <property type="match status" value="1"/>
</dbReference>
<dbReference type="Proteomes" id="UP000609531">
    <property type="component" value="Unassembled WGS sequence"/>
</dbReference>
<evidence type="ECO:0000313" key="4">
    <source>
        <dbReference type="EMBL" id="MBJ3776443.1"/>
    </source>
</evidence>
<evidence type="ECO:0000313" key="5">
    <source>
        <dbReference type="Proteomes" id="UP000609531"/>
    </source>
</evidence>
<dbReference type="CDD" id="cd05300">
    <property type="entry name" value="2-Hacid_dh_1"/>
    <property type="match status" value="1"/>
</dbReference>
<gene>
    <name evidence="4" type="ORF">JCR33_12125</name>
</gene>
<dbReference type="PANTHER" id="PTHR43333">
    <property type="entry name" value="2-HACID_DH_C DOMAIN-CONTAINING PROTEIN"/>
    <property type="match status" value="1"/>
</dbReference>
<name>A0A934MGD0_9HYPH</name>
<evidence type="ECO:0000256" key="2">
    <source>
        <dbReference type="ARBA" id="ARBA00023027"/>
    </source>
</evidence>
<protein>
    <submittedName>
        <fullName evidence="4">D-2-hydroxyacid dehydrogenase</fullName>
    </submittedName>
</protein>
<sequence length="336" mass="36338">MTTSESAPTRPVRVHVHNREGLGPVFEVSERRWAEALERHPEIAARLSASFSRTDEALEAGLADADALFCWDVPRENMASRAPRLKFVHVHGAGVSHLRPFDWLPAGVSLINSRGVHGSRAAEYAMMAVLMINNRVPEMVTNQRAGRWQQLFNTAIEGKTLLIIGVGSVGGSVAGLAKAFGMHVIGVRRTGAPREHIDEMHTPDAIPALVPRADVILMTAPHTEASHHLLGAAELDLMKEGAGLVNYSRAGLVDYAALEAKLRRGEASAVLDVFDPEPLPASSSLWTAPNLIITPHSSSDDADAYTPRTLDLLMRNLANVAAGRALENEVDLALQY</sequence>
<dbReference type="GO" id="GO:0016491">
    <property type="term" value="F:oxidoreductase activity"/>
    <property type="evidence" value="ECO:0007669"/>
    <property type="project" value="UniProtKB-KW"/>
</dbReference>
<dbReference type="Pfam" id="PF02826">
    <property type="entry name" value="2-Hacid_dh_C"/>
    <property type="match status" value="1"/>
</dbReference>
<dbReference type="Gene3D" id="3.40.50.720">
    <property type="entry name" value="NAD(P)-binding Rossmann-like Domain"/>
    <property type="match status" value="2"/>
</dbReference>
<comment type="caution">
    <text evidence="4">The sequence shown here is derived from an EMBL/GenBank/DDBJ whole genome shotgun (WGS) entry which is preliminary data.</text>
</comment>